<evidence type="ECO:0000313" key="2">
    <source>
        <dbReference type="Proteomes" id="UP000663946"/>
    </source>
</evidence>
<sequence length="101" mass="11192">MTFSALEEDNTLNDIATSLSAQLKKLTDALVAQGKHVTILVTERESDGEDISYAVVSTIDDHEELMTMVEDVTDDLLAPYAEDFDDVDDQPELPFKAETIQ</sequence>
<dbReference type="AlphaFoldDB" id="A0AAJ4MZU7"/>
<gene>
    <name evidence="1" type="ORF">G6M86_03540</name>
</gene>
<dbReference type="RefSeq" id="WP_333721840.1">
    <property type="nucleotide sequence ID" value="NZ_CP049216.1"/>
</dbReference>
<dbReference type="EMBL" id="CP049216">
    <property type="protein sequence ID" value="QTG12370.1"/>
    <property type="molecule type" value="Genomic_DNA"/>
</dbReference>
<proteinExistence type="predicted"/>
<dbReference type="Proteomes" id="UP000663946">
    <property type="component" value="Chromosome 1"/>
</dbReference>
<organism evidence="1 2">
    <name type="scientific">Agrobacterium tumefaciens</name>
    <dbReference type="NCBI Taxonomy" id="358"/>
    <lineage>
        <taxon>Bacteria</taxon>
        <taxon>Pseudomonadati</taxon>
        <taxon>Pseudomonadota</taxon>
        <taxon>Alphaproteobacteria</taxon>
        <taxon>Hyphomicrobiales</taxon>
        <taxon>Rhizobiaceae</taxon>
        <taxon>Rhizobium/Agrobacterium group</taxon>
        <taxon>Agrobacterium</taxon>
        <taxon>Agrobacterium tumefaciens complex</taxon>
    </lineage>
</organism>
<evidence type="ECO:0000313" key="1">
    <source>
        <dbReference type="EMBL" id="QTG12370.1"/>
    </source>
</evidence>
<name>A0AAJ4MZU7_AGRTU</name>
<reference evidence="1" key="1">
    <citation type="submission" date="2020-02" db="EMBL/GenBank/DDBJ databases">
        <title>Unexpected conservation and global transmission of agrobacterial virulence plasmids.</title>
        <authorList>
            <person name="Weisberg A.J."/>
            <person name="Davis E.W. II"/>
            <person name="Tabima J.R."/>
            <person name="Belcher M.S."/>
            <person name="Miller M."/>
            <person name="Kuo C.-H."/>
            <person name="Loper J.E."/>
            <person name="Grunwald N.J."/>
            <person name="Putnam M.L."/>
            <person name="Chang J.H."/>
        </authorList>
    </citation>
    <scope>NUCLEOTIDE SEQUENCE</scope>
    <source>
        <strain evidence="1">Q15/94</strain>
    </source>
</reference>
<protein>
    <submittedName>
        <fullName evidence="1">Uncharacterized protein</fullName>
    </submittedName>
</protein>
<accession>A0AAJ4MZU7</accession>